<dbReference type="UniPathway" id="UPA00241"/>
<dbReference type="GeneID" id="9704666"/>
<dbReference type="PaxDb" id="79929-MTBMA_c09580"/>
<keyword evidence="1" id="KW-0808">Transferase</keyword>
<dbReference type="AlphaFoldDB" id="D9PWF5"/>
<dbReference type="GO" id="GO:0016301">
    <property type="term" value="F:kinase activity"/>
    <property type="evidence" value="ECO:0007669"/>
    <property type="project" value="UniProtKB-UniRule"/>
</dbReference>
<evidence type="ECO:0000313" key="4">
    <source>
        <dbReference type="Proteomes" id="UP000000345"/>
    </source>
</evidence>
<evidence type="ECO:0000256" key="1">
    <source>
        <dbReference type="HAMAP-Rule" id="MF_02223"/>
    </source>
</evidence>
<dbReference type="STRING" id="79929.MTBMA_c09580"/>
<comment type="pathway">
    <text evidence="1">Cofactor biosynthesis; coenzyme A biosynthesis.</text>
</comment>
<dbReference type="Gene3D" id="3.30.230.10">
    <property type="match status" value="1"/>
</dbReference>
<dbReference type="GeneID" id="77399735"/>
<organism evidence="3 4">
    <name type="scientific">Methanothermobacter marburgensis (strain ATCC BAA-927 / DSM 2133 / JCM 14651 / NBRC 100331 / OCM 82 / Marburg)</name>
    <name type="common">Methanobacterium thermoautotrophicum</name>
    <dbReference type="NCBI Taxonomy" id="79929"/>
    <lineage>
        <taxon>Archaea</taxon>
        <taxon>Methanobacteriati</taxon>
        <taxon>Methanobacteriota</taxon>
        <taxon>Methanomada group</taxon>
        <taxon>Methanobacteria</taxon>
        <taxon>Methanobacteriales</taxon>
        <taxon>Methanobacteriaceae</taxon>
        <taxon>Methanothermobacter</taxon>
    </lineage>
</organism>
<dbReference type="KEGG" id="mmg:MTBMA_c09580"/>
<dbReference type="HOGENOM" id="CLU_081191_0_0_2"/>
<dbReference type="PIRSF" id="PIRSF016896">
    <property type="entry name" value="GHMP_arc_MJ0969"/>
    <property type="match status" value="1"/>
</dbReference>
<dbReference type="Proteomes" id="UP000000345">
    <property type="component" value="Chromosome"/>
</dbReference>
<dbReference type="GO" id="GO:0015937">
    <property type="term" value="P:coenzyme A biosynthetic process"/>
    <property type="evidence" value="ECO:0007669"/>
    <property type="project" value="UniProtKB-UniRule"/>
</dbReference>
<comment type="catalytic activity">
    <reaction evidence="1">
        <text>(R)-pantoate + ATP = (R)-4-phosphopantoate + ADP + H(+)</text>
        <dbReference type="Rhea" id="RHEA:28246"/>
        <dbReference type="ChEBI" id="CHEBI:15378"/>
        <dbReference type="ChEBI" id="CHEBI:15980"/>
        <dbReference type="ChEBI" id="CHEBI:30616"/>
        <dbReference type="ChEBI" id="CHEBI:61294"/>
        <dbReference type="ChEBI" id="CHEBI:456216"/>
        <dbReference type="EC" id="2.7.1.169"/>
    </reaction>
</comment>
<keyword evidence="4" id="KW-1185">Reference proteome</keyword>
<accession>D9PWF5</accession>
<name>D9PWF5_METTM</name>
<dbReference type="Pfam" id="PF00288">
    <property type="entry name" value="GHMP_kinases_N"/>
    <property type="match status" value="1"/>
</dbReference>
<comment type="similarity">
    <text evidence="1">Belongs to the GHMP kinase family. PoK subfamily.</text>
</comment>
<comment type="function">
    <text evidence="1">Phosphorylates (R)-pantoate to form (R)-4-phosphopantoate in the CoA biosynthesis pathway.</text>
</comment>
<dbReference type="InterPro" id="IPR014721">
    <property type="entry name" value="Ribsml_uS5_D2-typ_fold_subgr"/>
</dbReference>
<protein>
    <recommendedName>
        <fullName evidence="1">Pantoate kinase</fullName>
        <shortName evidence="1">PoK</shortName>
        <ecNumber evidence="1">2.7.1.169</ecNumber>
    </recommendedName>
</protein>
<keyword evidence="1" id="KW-0547">Nucleotide-binding</keyword>
<dbReference type="InterPro" id="IPR006204">
    <property type="entry name" value="GHMP_kinase_N_dom"/>
</dbReference>
<keyword evidence="1" id="KW-0173">Coenzyme A biosynthesis</keyword>
<dbReference type="OrthoDB" id="85822at2157"/>
<dbReference type="PANTHER" id="PTHR42282:SF1">
    <property type="entry name" value="PANTOATE KINASE"/>
    <property type="match status" value="1"/>
</dbReference>
<reference key="1">
    <citation type="submission" date="2009-08" db="EMBL/GenBank/DDBJ databases">
        <title>The genome sequence of Methanothermobacter marburgensis.</title>
        <authorList>
            <person name="Kaster A."/>
            <person name="Seedorf H."/>
            <person name="Goenrich M."/>
            <person name="Wiezer A."/>
            <person name="Liesegang H."/>
            <person name="Thauer R."/>
            <person name="Gottschalk G."/>
        </authorList>
    </citation>
    <scope>NUCLEOTIDE SEQUENCE</scope>
    <source>
        <strain>Marburg</strain>
    </source>
</reference>
<proteinExistence type="inferred from homology"/>
<dbReference type="PATRIC" id="fig|79929.8.peg.938"/>
<dbReference type="GO" id="GO:0005524">
    <property type="term" value="F:ATP binding"/>
    <property type="evidence" value="ECO:0007669"/>
    <property type="project" value="UniProtKB-KW"/>
</dbReference>
<dbReference type="EC" id="2.7.1.169" evidence="1"/>
<gene>
    <name evidence="3" type="ordered locus">MTBMA_c09580</name>
</gene>
<evidence type="ECO:0000259" key="2">
    <source>
        <dbReference type="Pfam" id="PF00288"/>
    </source>
</evidence>
<reference evidence="3 4" key="2">
    <citation type="journal article" date="2010" name="J. Bacteriol.">
        <title>Complete genome sequence of Methanothermobacter marburgensis, a methanoarchaeon model organism.</title>
        <authorList>
            <person name="Liesegang H."/>
            <person name="Kaster A.K."/>
            <person name="Wiezer A."/>
            <person name="Goenrich M."/>
            <person name="Wollherr A."/>
            <person name="Seedorf H."/>
            <person name="Gottschalk G."/>
            <person name="Thauer R.K."/>
        </authorList>
    </citation>
    <scope>NUCLEOTIDE SEQUENCE [LARGE SCALE GENOMIC DNA]</scope>
    <source>
        <strain evidence="4">ATCC BAA-927 / DSM 2133 / JCM 14651 / NBRC 100331 / OCM 82 / Marburg</strain>
    </source>
</reference>
<dbReference type="RefSeq" id="WP_013295776.1">
    <property type="nucleotide sequence ID" value="NC_014408.1"/>
</dbReference>
<dbReference type="HAMAP" id="MF_02223">
    <property type="entry name" value="Pantoate_kinase"/>
    <property type="match status" value="1"/>
</dbReference>
<dbReference type="SUPFAM" id="SSF54211">
    <property type="entry name" value="Ribosomal protein S5 domain 2-like"/>
    <property type="match status" value="1"/>
</dbReference>
<sequence>MKPSVFVPAHITGFFEVVRVDDPLRTGSRGAGVVLDRGVETSIKVRGSEDKTVVRVNGKKENGESVSLRSLEILREITGFREGVSIHHRVDVPIGCGFGASAACALGSVLAVVRELELPVTVNTAGSVAHRAEVELGTGLGDLIAEMTGGIVIRTREGPPGYGRTDRITDRGLYVLTETLGELDTASVIRDETKVGEINRMGAGMIRRLLREPTPRMFMELSREFATGTSLITPELREPLEALSEGTLGASMAMLGNTVFALSEDPDAGGDDVYGIDFSGARFL</sequence>
<feature type="domain" description="GHMP kinase N-terminal" evidence="2">
    <location>
        <begin position="71"/>
        <end position="150"/>
    </location>
</feature>
<dbReference type="EMBL" id="CP001710">
    <property type="protein sequence ID" value="ADL58553.1"/>
    <property type="molecule type" value="Genomic_DNA"/>
</dbReference>
<dbReference type="InterPro" id="IPR012043">
    <property type="entry name" value="PoK"/>
</dbReference>
<evidence type="ECO:0000313" key="3">
    <source>
        <dbReference type="EMBL" id="ADL58553.1"/>
    </source>
</evidence>
<keyword evidence="1 3" id="KW-0418">Kinase</keyword>
<dbReference type="InterPro" id="IPR020568">
    <property type="entry name" value="Ribosomal_Su5_D2-typ_SF"/>
</dbReference>
<dbReference type="PANTHER" id="PTHR42282">
    <property type="entry name" value="PANTOATE KINASE-RELATED"/>
    <property type="match status" value="1"/>
</dbReference>
<keyword evidence="1" id="KW-0067">ATP-binding</keyword>